<evidence type="ECO:0000256" key="1">
    <source>
        <dbReference type="SAM" id="MobiDB-lite"/>
    </source>
</evidence>
<dbReference type="OrthoDB" id="1488184at2"/>
<evidence type="ECO:0000313" key="3">
    <source>
        <dbReference type="Proteomes" id="UP000323994"/>
    </source>
</evidence>
<dbReference type="AlphaFoldDB" id="A0A5M8QTD8"/>
<feature type="region of interest" description="Disordered" evidence="1">
    <location>
        <begin position="446"/>
        <end position="472"/>
    </location>
</feature>
<dbReference type="InterPro" id="IPR045538">
    <property type="entry name" value="CIS_TMP"/>
</dbReference>
<evidence type="ECO:0000313" key="2">
    <source>
        <dbReference type="EMBL" id="KAA6439399.1"/>
    </source>
</evidence>
<keyword evidence="3" id="KW-1185">Reference proteome</keyword>
<organism evidence="2 3">
    <name type="scientific">Dyadobacter flavalbus</name>
    <dbReference type="NCBI Taxonomy" id="2579942"/>
    <lineage>
        <taxon>Bacteria</taxon>
        <taxon>Pseudomonadati</taxon>
        <taxon>Bacteroidota</taxon>
        <taxon>Cytophagia</taxon>
        <taxon>Cytophagales</taxon>
        <taxon>Spirosomataceae</taxon>
        <taxon>Dyadobacter</taxon>
    </lineage>
</organism>
<accession>A0A5M8QTD8</accession>
<sequence>MKQTHKIQKQSLLLNFTNEAEAMSWNRSASEFNQTNILPVLVRLFDHYAGKEEHFEIDKLEINIGSVTKENFLPELEKELKKKLDSIFQSRLTVENDPETAQTQRHFSEAIKNRLSKVAAHADRTESSHWTDTFSYFLDYGILPWNSRVQTIKTLEKQMTDIISRNGTEKFHGLRQQLTGRPARKRLYNQFTADFNFLVLSGLFVSEYKLLLKLHKELSAIFTTAVPNEAIENKFRHKNDRYGIVKWMSLEASSKPDVWPLEYIEFYVTTILRKDHRQANELLNNAVQLSVRRRNTVTLLIIKYLKNKEFGKSSDFKSKEKNHLTRDNKTGETSRERTSESQGRKEGVKVGKEEEGRERGIKEEEGREGGIKEEGEREEGIKEEGIKEEGIKEEGIKEEGMKEEGGREEGMKEISGKEWGRGERISLETGRPLHFLGEEKSNWGDFFDGTEPEISRRSRDGGMWSDGKKEGELTTEQFEKSEFLAEPDFYYVSHSGVLLAWPYLSPLFRILGFTENNRFKNEHLQHRAVHLLAFAATGKVHSEEPQLLVAKLLCGMPLHMPVVGKSRLKKKEKDEAVLMLENLIANWAILKNTSVEGLRSSFFAREGKLNRENGPWKIIVEQKSFDMLLDHLPYPISIIKLPWMDDMLKVDWM</sequence>
<proteinExistence type="predicted"/>
<name>A0A5M8QTD8_9BACT</name>
<dbReference type="Proteomes" id="UP000323994">
    <property type="component" value="Unassembled WGS sequence"/>
</dbReference>
<reference evidence="2 3" key="1">
    <citation type="submission" date="2019-05" db="EMBL/GenBank/DDBJ databases">
        <authorList>
            <person name="Qu J.-H."/>
        </authorList>
    </citation>
    <scope>NUCLEOTIDE SEQUENCE [LARGE SCALE GENOMIC DNA]</scope>
    <source>
        <strain evidence="2 3">NS28</strain>
    </source>
</reference>
<dbReference type="RefSeq" id="WP_139012649.1">
    <property type="nucleotide sequence ID" value="NZ_VBSN01000038.1"/>
</dbReference>
<gene>
    <name evidence="2" type="ORF">FEM33_14155</name>
</gene>
<protein>
    <submittedName>
        <fullName evidence="2">Uncharacterized protein</fullName>
    </submittedName>
</protein>
<feature type="compositionally biased region" description="Basic and acidic residues" evidence="1">
    <location>
        <begin position="453"/>
        <end position="472"/>
    </location>
</feature>
<dbReference type="Pfam" id="PF19268">
    <property type="entry name" value="CIS_TMP"/>
    <property type="match status" value="1"/>
</dbReference>
<feature type="region of interest" description="Disordered" evidence="1">
    <location>
        <begin position="315"/>
        <end position="382"/>
    </location>
</feature>
<comment type="caution">
    <text evidence="2">The sequence shown here is derived from an EMBL/GenBank/DDBJ whole genome shotgun (WGS) entry which is preliminary data.</text>
</comment>
<dbReference type="EMBL" id="VBSN01000038">
    <property type="protein sequence ID" value="KAA6439399.1"/>
    <property type="molecule type" value="Genomic_DNA"/>
</dbReference>